<gene>
    <name evidence="2" type="ORF">RO3G_15407</name>
</gene>
<dbReference type="Proteomes" id="UP000009138">
    <property type="component" value="Unassembled WGS sequence"/>
</dbReference>
<accession>I1CQG6</accession>
<evidence type="ECO:0000313" key="3">
    <source>
        <dbReference type="Proteomes" id="UP000009138"/>
    </source>
</evidence>
<reference evidence="2 3" key="1">
    <citation type="journal article" date="2009" name="PLoS Genet.">
        <title>Genomic analysis of the basal lineage fungus Rhizopus oryzae reveals a whole-genome duplication.</title>
        <authorList>
            <person name="Ma L.-J."/>
            <person name="Ibrahim A.S."/>
            <person name="Skory C."/>
            <person name="Grabherr M.G."/>
            <person name="Burger G."/>
            <person name="Butler M."/>
            <person name="Elias M."/>
            <person name="Idnurm A."/>
            <person name="Lang B.F."/>
            <person name="Sone T."/>
            <person name="Abe A."/>
            <person name="Calvo S.E."/>
            <person name="Corrochano L.M."/>
            <person name="Engels R."/>
            <person name="Fu J."/>
            <person name="Hansberg W."/>
            <person name="Kim J.-M."/>
            <person name="Kodira C.D."/>
            <person name="Koehrsen M.J."/>
            <person name="Liu B."/>
            <person name="Miranda-Saavedra D."/>
            <person name="O'Leary S."/>
            <person name="Ortiz-Castellanos L."/>
            <person name="Poulter R."/>
            <person name="Rodriguez-Romero J."/>
            <person name="Ruiz-Herrera J."/>
            <person name="Shen Y.-Q."/>
            <person name="Zeng Q."/>
            <person name="Galagan J."/>
            <person name="Birren B.W."/>
            <person name="Cuomo C.A."/>
            <person name="Wickes B.L."/>
        </authorList>
    </citation>
    <scope>NUCLEOTIDE SEQUENCE [LARGE SCALE GENOMIC DNA]</scope>
    <source>
        <strain evidence="3">RA 99-880 / ATCC MYA-4621 / FGSC 9543 / NRRL 43880</strain>
    </source>
</reference>
<dbReference type="OrthoDB" id="2370938at2759"/>
<dbReference type="RefSeq" id="XP_067526092.1">
    <property type="nucleotide sequence ID" value="XM_067669991.1"/>
</dbReference>
<evidence type="ECO:0000256" key="1">
    <source>
        <dbReference type="SAM" id="MobiDB-lite"/>
    </source>
</evidence>
<sequence length="504" mass="56746">MNNSVDAVLESKPAQTAFEKRKTGKRATPKAKTSSRKKPKRLQAKDIKDLPLDQKVHALVGAFGSSNILNLASPGLVPERFQNEILKLMKKYKFPLLLTANEKERQFLIQLSNCKSLKEIESLVKSIPLVPSSVLSPKLQPKNLNTDTVQIMEDYVPNQKEVIQKFNHYMSNATRKYESGYKLDDPNEALALSNIMMITESNPYGVNQADWDAYIEKSSQTVKLPTILSEEKAKIKSIIDDYSTDILKNDNALIATLSKYKAEESKAAKLCLEAIKNVDRAVNNSWQADADTKEEDLFIKNFVDTMVIDPLFNSYPSDIKIHGNGHTIKESRHRKVKQAIKNGDAVKGCRGRASDRSLELLLNKDTTNHVFVCEVKTASSSKRHPDLTKVGVMLKDVLDYALEKGVTQEYAMTGLLVEGVHCTVYSMTMPIQNLYHMTAVRSFDLPRRTTELYMLKIVIESMIICQGLVDLSCLQLKAINNRNESNENAVPTCYSPLHYAGYYK</sequence>
<dbReference type="InParanoid" id="I1CQG6"/>
<dbReference type="eggNOG" id="ENOG502RAXC">
    <property type="taxonomic scope" value="Eukaryota"/>
</dbReference>
<dbReference type="GeneID" id="93622372"/>
<dbReference type="VEuPathDB" id="FungiDB:RO3G_15407"/>
<evidence type="ECO:0000313" key="2">
    <source>
        <dbReference type="EMBL" id="EIE90696.1"/>
    </source>
</evidence>
<keyword evidence="3" id="KW-1185">Reference proteome</keyword>
<protein>
    <submittedName>
        <fullName evidence="2">Uncharacterized protein</fullName>
    </submittedName>
</protein>
<dbReference type="AlphaFoldDB" id="I1CQG6"/>
<proteinExistence type="predicted"/>
<dbReference type="OMA" id="TANGIRW"/>
<organism evidence="2 3">
    <name type="scientific">Rhizopus delemar (strain RA 99-880 / ATCC MYA-4621 / FGSC 9543 / NRRL 43880)</name>
    <name type="common">Mucormycosis agent</name>
    <name type="synonym">Rhizopus arrhizus var. delemar</name>
    <dbReference type="NCBI Taxonomy" id="246409"/>
    <lineage>
        <taxon>Eukaryota</taxon>
        <taxon>Fungi</taxon>
        <taxon>Fungi incertae sedis</taxon>
        <taxon>Mucoromycota</taxon>
        <taxon>Mucoromycotina</taxon>
        <taxon>Mucoromycetes</taxon>
        <taxon>Mucorales</taxon>
        <taxon>Mucorineae</taxon>
        <taxon>Rhizopodaceae</taxon>
        <taxon>Rhizopus</taxon>
    </lineage>
</organism>
<feature type="region of interest" description="Disordered" evidence="1">
    <location>
        <begin position="1"/>
        <end position="45"/>
    </location>
</feature>
<name>I1CQG6_RHIO9</name>
<dbReference type="EMBL" id="CH476747">
    <property type="protein sequence ID" value="EIE90696.1"/>
    <property type="molecule type" value="Genomic_DNA"/>
</dbReference>
<feature type="compositionally biased region" description="Basic residues" evidence="1">
    <location>
        <begin position="22"/>
        <end position="42"/>
    </location>
</feature>